<dbReference type="PANTHER" id="PTHR43026">
    <property type="entry name" value="2-HYDROXYACID DEHYDROGENASE HOMOLOG 1-RELATED"/>
    <property type="match status" value="1"/>
</dbReference>
<comment type="similarity">
    <text evidence="1 3">Belongs to the D-isomer specific 2-hydroxyacid dehydrogenase family.</text>
</comment>
<dbReference type="Proteomes" id="UP000184510">
    <property type="component" value="Unassembled WGS sequence"/>
</dbReference>
<dbReference type="GO" id="GO:0008720">
    <property type="term" value="F:D-lactate dehydrogenase (NAD+) activity"/>
    <property type="evidence" value="ECO:0007669"/>
    <property type="project" value="TreeGrafter"/>
</dbReference>
<dbReference type="EMBL" id="FQYR01000005">
    <property type="protein sequence ID" value="SHK11591.1"/>
    <property type="molecule type" value="Genomic_DNA"/>
</dbReference>
<dbReference type="SUPFAM" id="SSF51735">
    <property type="entry name" value="NAD(P)-binding Rossmann-fold domains"/>
    <property type="match status" value="1"/>
</dbReference>
<dbReference type="SUPFAM" id="SSF52283">
    <property type="entry name" value="Formate/glycerate dehydrogenase catalytic domain-like"/>
    <property type="match status" value="1"/>
</dbReference>
<keyword evidence="7" id="KW-1185">Reference proteome</keyword>
<evidence type="ECO:0000313" key="7">
    <source>
        <dbReference type="Proteomes" id="UP000184510"/>
    </source>
</evidence>
<dbReference type="CDD" id="cd12183">
    <property type="entry name" value="LDH_like_2"/>
    <property type="match status" value="1"/>
</dbReference>
<accession>A0A1M6PUI1</accession>
<organism evidence="6 7">
    <name type="scientific">Rubritalea squalenifaciens DSM 18772</name>
    <dbReference type="NCBI Taxonomy" id="1123071"/>
    <lineage>
        <taxon>Bacteria</taxon>
        <taxon>Pseudomonadati</taxon>
        <taxon>Verrucomicrobiota</taxon>
        <taxon>Verrucomicrobiia</taxon>
        <taxon>Verrucomicrobiales</taxon>
        <taxon>Rubritaleaceae</taxon>
        <taxon>Rubritalea</taxon>
    </lineage>
</organism>
<evidence type="ECO:0000256" key="2">
    <source>
        <dbReference type="ARBA" id="ARBA00023027"/>
    </source>
</evidence>
<evidence type="ECO:0000259" key="4">
    <source>
        <dbReference type="Pfam" id="PF00389"/>
    </source>
</evidence>
<dbReference type="GO" id="GO:0051287">
    <property type="term" value="F:NAD binding"/>
    <property type="evidence" value="ECO:0007669"/>
    <property type="project" value="InterPro"/>
</dbReference>
<feature type="domain" description="D-isomer specific 2-hydroxyacid dehydrogenase NAD-binding" evidence="5">
    <location>
        <begin position="109"/>
        <end position="296"/>
    </location>
</feature>
<dbReference type="OrthoDB" id="9805416at2"/>
<evidence type="ECO:0000259" key="5">
    <source>
        <dbReference type="Pfam" id="PF02826"/>
    </source>
</evidence>
<dbReference type="InterPro" id="IPR058205">
    <property type="entry name" value="D-LDH-like"/>
</dbReference>
<sequence>MKVALFSAKDYEKPLFREVMGQEHELAFYKNQLRADTAVLADGAEVVVSFVNDCLDQACLEQLSEQGVKLIALRCAGYNHVDLKVAEQLGLKVVRVPEYSPYAVAEHALALLLAVNRHIHKAYARVRENNFALHGLMGFDLKGKTIGVVGTGKIGRVFCDLLSGFGCEVLAYDPYPNEELSSRGVEYVALPELMQRSKVISLHCPLTPETHHLINDESLGLCSDGVVLVNTSRGALVDSKALIRALKSKKVGAVALDVYEEEAGIFFEDLSDQVIEDDVLMRLMTFPNVLMTSHQAFFTQEAMVNIAETTAVNIRAFIAGEPLVNEVKSS</sequence>
<name>A0A1M6PUI1_9BACT</name>
<keyword evidence="2" id="KW-0520">NAD</keyword>
<dbReference type="Pfam" id="PF00389">
    <property type="entry name" value="2-Hacid_dh"/>
    <property type="match status" value="1"/>
</dbReference>
<dbReference type="Gene3D" id="3.40.50.720">
    <property type="entry name" value="NAD(P)-binding Rossmann-like Domain"/>
    <property type="match status" value="2"/>
</dbReference>
<dbReference type="PROSITE" id="PS00065">
    <property type="entry name" value="D_2_HYDROXYACID_DH_1"/>
    <property type="match status" value="1"/>
</dbReference>
<reference evidence="6 7" key="1">
    <citation type="submission" date="2016-11" db="EMBL/GenBank/DDBJ databases">
        <authorList>
            <person name="Jaros S."/>
            <person name="Januszkiewicz K."/>
            <person name="Wedrychowicz H."/>
        </authorList>
    </citation>
    <scope>NUCLEOTIDE SEQUENCE [LARGE SCALE GENOMIC DNA]</scope>
    <source>
        <strain evidence="6 7">DSM 18772</strain>
    </source>
</reference>
<evidence type="ECO:0000256" key="1">
    <source>
        <dbReference type="ARBA" id="ARBA00005854"/>
    </source>
</evidence>
<dbReference type="InterPro" id="IPR006139">
    <property type="entry name" value="D-isomer_2_OHA_DH_cat_dom"/>
</dbReference>
<keyword evidence="3" id="KW-0560">Oxidoreductase</keyword>
<evidence type="ECO:0000313" key="6">
    <source>
        <dbReference type="EMBL" id="SHK11591.1"/>
    </source>
</evidence>
<dbReference type="InParanoid" id="A0A1M6PUI1"/>
<dbReference type="AlphaFoldDB" id="A0A1M6PUI1"/>
<gene>
    <name evidence="6" type="ORF">SAMN02745181_3303</name>
</gene>
<dbReference type="FunCoup" id="A0A1M6PUI1">
    <property type="interactions" value="294"/>
</dbReference>
<dbReference type="InterPro" id="IPR006140">
    <property type="entry name" value="D-isomer_DH_NAD-bd"/>
</dbReference>
<dbReference type="Pfam" id="PF02826">
    <property type="entry name" value="2-Hacid_dh_C"/>
    <property type="match status" value="1"/>
</dbReference>
<evidence type="ECO:0000256" key="3">
    <source>
        <dbReference type="RuleBase" id="RU003719"/>
    </source>
</evidence>
<feature type="domain" description="D-isomer specific 2-hydroxyacid dehydrogenase catalytic" evidence="4">
    <location>
        <begin position="3"/>
        <end position="328"/>
    </location>
</feature>
<dbReference type="STRING" id="1123071.SAMN02745181_3303"/>
<dbReference type="InterPro" id="IPR036291">
    <property type="entry name" value="NAD(P)-bd_dom_sf"/>
</dbReference>
<dbReference type="InterPro" id="IPR029752">
    <property type="entry name" value="D-isomer_DH_CS1"/>
</dbReference>
<dbReference type="RefSeq" id="WP_143184844.1">
    <property type="nucleotide sequence ID" value="NZ_FQYR01000005.1"/>
</dbReference>
<protein>
    <submittedName>
        <fullName evidence="6">D-lactate dehydrogenase</fullName>
    </submittedName>
</protein>
<dbReference type="PANTHER" id="PTHR43026:SF1">
    <property type="entry name" value="2-HYDROXYACID DEHYDROGENASE HOMOLOG 1-RELATED"/>
    <property type="match status" value="1"/>
</dbReference>
<proteinExistence type="inferred from homology"/>